<feature type="compositionally biased region" description="Basic and acidic residues" evidence="1">
    <location>
        <begin position="64"/>
        <end position="76"/>
    </location>
</feature>
<keyword evidence="3" id="KW-1185">Reference proteome</keyword>
<dbReference type="Proteomes" id="UP000615989">
    <property type="component" value="Unassembled WGS sequence"/>
</dbReference>
<evidence type="ECO:0008006" key="4">
    <source>
        <dbReference type="Google" id="ProtNLM"/>
    </source>
</evidence>
<reference evidence="2" key="1">
    <citation type="submission" date="2019-12" db="EMBL/GenBank/DDBJ databases">
        <title>Comparative genomics gives insights into the taxonomy of the Azoarcus-Aromatoleum group and reveals separate origins of nif in the plant-associated Azoarcus and non-plant-associated Aromatoleum sub-groups.</title>
        <authorList>
            <person name="Lafos M."/>
            <person name="Maluk M."/>
            <person name="Batista M."/>
            <person name="Junghare M."/>
            <person name="Carmona M."/>
            <person name="Faoro H."/>
            <person name="Cruz L.M."/>
            <person name="Battistoni F."/>
            <person name="De Souza E."/>
            <person name="Pedrosa F."/>
            <person name="Chen W.-M."/>
            <person name="Poole P.S."/>
            <person name="Dixon R.A."/>
            <person name="James E.K."/>
        </authorList>
    </citation>
    <scope>NUCLEOTIDE SEQUENCE</scope>
    <source>
        <strain evidence="2">LuFRes1</strain>
    </source>
</reference>
<evidence type="ECO:0000256" key="1">
    <source>
        <dbReference type="SAM" id="MobiDB-lite"/>
    </source>
</evidence>
<evidence type="ECO:0000313" key="2">
    <source>
        <dbReference type="EMBL" id="NMG25401.1"/>
    </source>
</evidence>
<feature type="region of interest" description="Disordered" evidence="1">
    <location>
        <begin position="56"/>
        <end position="76"/>
    </location>
</feature>
<accession>A0ABX1PLY4</accession>
<gene>
    <name evidence="2" type="ORF">GO606_11840</name>
</gene>
<dbReference type="EMBL" id="WTVG01000031">
    <property type="protein sequence ID" value="NMG25401.1"/>
    <property type="molecule type" value="Genomic_DNA"/>
</dbReference>
<protein>
    <recommendedName>
        <fullName evidence="4">DUF2188 domain-containing protein</fullName>
    </recommendedName>
</protein>
<evidence type="ECO:0000313" key="3">
    <source>
        <dbReference type="Proteomes" id="UP000615989"/>
    </source>
</evidence>
<sequence length="76" mass="8191">MNALPISQARDADLRFSQKALERAAARASQMAAQTGTALIVFRNGRVETIQPAGGHVSIHTPRTVKEPESNYGDKS</sequence>
<comment type="caution">
    <text evidence="2">The sequence shown here is derived from an EMBL/GenBank/DDBJ whole genome shotgun (WGS) entry which is preliminary data.</text>
</comment>
<dbReference type="RefSeq" id="WP_169118738.1">
    <property type="nucleotide sequence ID" value="NZ_WTVG02000037.1"/>
</dbReference>
<organism evidence="2 3">
    <name type="scientific">Aromatoleum anaerobium</name>
    <dbReference type="NCBI Taxonomy" id="182180"/>
    <lineage>
        <taxon>Bacteria</taxon>
        <taxon>Pseudomonadati</taxon>
        <taxon>Pseudomonadota</taxon>
        <taxon>Betaproteobacteria</taxon>
        <taxon>Rhodocyclales</taxon>
        <taxon>Rhodocyclaceae</taxon>
        <taxon>Aromatoleum</taxon>
    </lineage>
</organism>
<proteinExistence type="predicted"/>
<name>A0ABX1PLY4_9RHOO</name>